<evidence type="ECO:0000256" key="3">
    <source>
        <dbReference type="ARBA" id="ARBA00022827"/>
    </source>
</evidence>
<accession>Q6SH57</accession>
<name>Q6SH57_9BACT</name>
<dbReference type="PANTHER" id="PTHR43400">
    <property type="entry name" value="FUMARATE REDUCTASE"/>
    <property type="match status" value="1"/>
</dbReference>
<dbReference type="SUPFAM" id="SSF56425">
    <property type="entry name" value="Succinate dehydrogenase/fumarate reductase flavoprotein, catalytic domain"/>
    <property type="match status" value="1"/>
</dbReference>
<dbReference type="Gene3D" id="3.50.50.60">
    <property type="entry name" value="FAD/NAD(P)-binding domain"/>
    <property type="match status" value="1"/>
</dbReference>
<reference evidence="6" key="2">
    <citation type="submission" date="2003-12" db="EMBL/GenBank/DDBJ databases">
        <title>Monterey Bay Coastal Ocean Microbial Observatory environmental clone sequencing.</title>
        <authorList>
            <person name="DeLong E.F."/>
        </authorList>
    </citation>
    <scope>NUCLEOTIDE SEQUENCE</scope>
</reference>
<feature type="domain" description="FAD-dependent oxidoreductase 2 FAD-binding" evidence="5">
    <location>
        <begin position="14"/>
        <end position="450"/>
    </location>
</feature>
<evidence type="ECO:0000313" key="6">
    <source>
        <dbReference type="EMBL" id="AAR37762.1"/>
    </source>
</evidence>
<protein>
    <recommendedName>
        <fullName evidence="5">FAD-dependent oxidoreductase 2 FAD-binding domain-containing protein</fullName>
    </recommendedName>
</protein>
<organism evidence="6">
    <name type="scientific">uncultured marine bacterium 442</name>
    <dbReference type="NCBI Taxonomy" id="257392"/>
    <lineage>
        <taxon>Bacteria</taxon>
        <taxon>environmental samples</taxon>
    </lineage>
</organism>
<dbReference type="PRINTS" id="PR00411">
    <property type="entry name" value="PNDRDTASEI"/>
</dbReference>
<keyword evidence="2" id="KW-0285">Flavoprotein</keyword>
<dbReference type="InterPro" id="IPR050315">
    <property type="entry name" value="FAD-oxidoreductase_2"/>
</dbReference>
<sequence length="484" mass="51998">MLESDVTSWSGESDVVVVGFGGAGACAAIAAADEGASVMIVEAASASGGSTALSSAEIYLGGGTKIQKAVGYEDNVEDVFGYLMASNRPQADASKVRAYAEGGAEHLDWLMSLGVPFKASELKERAMMALTDDCLLYTGSEKAWPYCEQYTPAPRGHNLEVEGDNGGPLLTKILLQQVEQRGIDIHYETRALRLIVSCHGPQQRIVGLAVRQNMQEHYFRAGRGVVLCAGGFIMNEDMVREYCPQFLDNKTQIGNPNDTGAGIQMGLSVGGRVINMHEGFLSLPFYPPATLTFGIFVNGQGQRFINEDAYHGRIGSFLVNQSYPVYLILNVEDYGNYETESWLQAPVVATGESLEELVSELDLPTGQLERTIERFNEDVFEGVDRLFHKDNSWLKTLEAPFVALDCTPGAGAFFPCFTLGGLDTTVDGAVRSVHEGVIPGLYAAGRTACGVPRRGDGYASGSSVGDATFSGRMAGRSVTVEESL</sequence>
<evidence type="ECO:0000256" key="4">
    <source>
        <dbReference type="ARBA" id="ARBA00023002"/>
    </source>
</evidence>
<dbReference type="NCBIfam" id="NF005510">
    <property type="entry name" value="PRK07121.1-3"/>
    <property type="match status" value="1"/>
</dbReference>
<reference evidence="6" key="1">
    <citation type="submission" date="2003-11" db="EMBL/GenBank/DDBJ databases">
        <authorList>
            <person name="Heidelberg J.F."/>
            <person name="Eisen J.A."/>
            <person name="Nelson W.C."/>
            <person name="DeLong E.F."/>
        </authorList>
    </citation>
    <scope>NUCLEOTIDE SEQUENCE</scope>
</reference>
<gene>
    <name evidence="6" type="ORF">MBMO_EBAC000-63A02.40</name>
</gene>
<dbReference type="GO" id="GO:0008202">
    <property type="term" value="P:steroid metabolic process"/>
    <property type="evidence" value="ECO:0007669"/>
    <property type="project" value="UniProtKB-ARBA"/>
</dbReference>
<keyword evidence="3" id="KW-0274">FAD</keyword>
<evidence type="ECO:0000256" key="2">
    <source>
        <dbReference type="ARBA" id="ARBA00022630"/>
    </source>
</evidence>
<dbReference type="SUPFAM" id="SSF51905">
    <property type="entry name" value="FAD/NAD(P)-binding domain"/>
    <property type="match status" value="1"/>
</dbReference>
<dbReference type="AlphaFoldDB" id="Q6SH57"/>
<dbReference type="EMBL" id="AY458639">
    <property type="protein sequence ID" value="AAR37762.1"/>
    <property type="molecule type" value="Genomic_DNA"/>
</dbReference>
<comment type="cofactor">
    <cofactor evidence="1">
        <name>FAD</name>
        <dbReference type="ChEBI" id="CHEBI:57692"/>
    </cofactor>
</comment>
<dbReference type="InterPro" id="IPR027477">
    <property type="entry name" value="Succ_DH/fumarate_Rdtase_cat_sf"/>
</dbReference>
<dbReference type="GO" id="GO:0016491">
    <property type="term" value="F:oxidoreductase activity"/>
    <property type="evidence" value="ECO:0007669"/>
    <property type="project" value="UniProtKB-KW"/>
</dbReference>
<evidence type="ECO:0000259" key="5">
    <source>
        <dbReference type="Pfam" id="PF00890"/>
    </source>
</evidence>
<evidence type="ECO:0000256" key="1">
    <source>
        <dbReference type="ARBA" id="ARBA00001974"/>
    </source>
</evidence>
<dbReference type="PANTHER" id="PTHR43400:SF10">
    <property type="entry name" value="3-OXOSTEROID 1-DEHYDROGENASE"/>
    <property type="match status" value="1"/>
</dbReference>
<dbReference type="InterPro" id="IPR003953">
    <property type="entry name" value="FAD-dep_OxRdtase_2_FAD-bd"/>
</dbReference>
<dbReference type="Pfam" id="PF00890">
    <property type="entry name" value="FAD_binding_2"/>
    <property type="match status" value="1"/>
</dbReference>
<proteinExistence type="predicted"/>
<keyword evidence="4" id="KW-0560">Oxidoreductase</keyword>
<dbReference type="InterPro" id="IPR036188">
    <property type="entry name" value="FAD/NAD-bd_sf"/>
</dbReference>
<dbReference type="Gene3D" id="3.90.700.10">
    <property type="entry name" value="Succinate dehydrogenase/fumarate reductase flavoprotein, catalytic domain"/>
    <property type="match status" value="1"/>
</dbReference>